<name>A0A5C0UG44_9PROT</name>
<dbReference type="Proteomes" id="UP000324924">
    <property type="component" value="Chromosome"/>
</dbReference>
<dbReference type="NCBIfam" id="TIGR00467">
    <property type="entry name" value="lysS_arch"/>
    <property type="match status" value="1"/>
</dbReference>
<evidence type="ECO:0000256" key="1">
    <source>
        <dbReference type="ARBA" id="ARBA00004496"/>
    </source>
</evidence>
<evidence type="ECO:0000313" key="13">
    <source>
        <dbReference type="EMBL" id="QEK39076.1"/>
    </source>
</evidence>
<keyword evidence="6 13" id="KW-0436">Ligase</keyword>
<dbReference type="GO" id="GO:0005737">
    <property type="term" value="C:cytoplasm"/>
    <property type="evidence" value="ECO:0007669"/>
    <property type="project" value="UniProtKB-SubCell"/>
</dbReference>
<dbReference type="InterPro" id="IPR020751">
    <property type="entry name" value="aa-tRNA-synth_I_codon-bd_sub2"/>
</dbReference>
<evidence type="ECO:0000256" key="9">
    <source>
        <dbReference type="ARBA" id="ARBA00022917"/>
    </source>
</evidence>
<dbReference type="OrthoDB" id="9803151at2"/>
<reference evidence="13 14" key="1">
    <citation type="submission" date="2019-08" db="EMBL/GenBank/DDBJ databases">
        <title>Highly reduced genomes of protist endosymbionts show evolutionary convergence.</title>
        <authorList>
            <person name="George E."/>
            <person name="Husnik F."/>
            <person name="Tashyreva D."/>
            <person name="Prokopchuk G."/>
            <person name="Horak A."/>
            <person name="Kwong W.K."/>
            <person name="Lukes J."/>
            <person name="Keeling P.J."/>
        </authorList>
    </citation>
    <scope>NUCLEOTIDE SEQUENCE [LARGE SCALE GENOMIC DNA]</scope>
    <source>
        <strain evidence="13">1604HC</strain>
    </source>
</reference>
<sequence>MNISNLSMNKNLPRTWAMKCAQKLLKRDFIILETGYGPSGLPHLGTVAEVIRTRMIQNCLDILGKESKIIVFVDDMDGFRKVPTNLPNQDMLANYLHLPLCKVPDPFGCCESYADHNTNELIKLLKTFGLEDKVEIMKSSDKYNSGEFDENLVQVLNNYEKILNVMLPTLGEARQKTYSPFLPISQKNGHVLEVKIEKYLKEEKSICFYDQGELVKMPVTGGNCKLQWKVDWGMRWAALGVDFEMYGKDLIDSYSVSKQICTILGSRAPNNMVYELFLDSEGKKISKSKGNGISLEEWLNYATEDSVKHFLFLNPDRAKNLDKKDLHKYVDNYLSDLEKYRNSISNSDLHSNFALDNHPNHPSFALDNHPSSALDNSSRKDFVLNEHDYRNITENPVFYVHEGVVPPVSRVSYSMILNLAKGLRSPDFLTFKNFIENKIGKLNITEDKVVESVFKFYESYKTKPSETPEWIKSYMKVFLEKLDSLESGNDMQQELYLLGNKAVFNNDVADLKSWFKAIYGILFGEESGPRLGPFFELYGKDEARKMIESII</sequence>
<dbReference type="SUPFAM" id="SSF48163">
    <property type="entry name" value="An anticodon-binding domain of class I aminoacyl-tRNA synthetases"/>
    <property type="match status" value="1"/>
</dbReference>
<dbReference type="EC" id="6.1.1.6" evidence="3"/>
<dbReference type="InterPro" id="IPR008925">
    <property type="entry name" value="aa_tRNA-synth_I_cd-bd_sf"/>
</dbReference>
<accession>A0A5C0UG44</accession>
<dbReference type="InterPro" id="IPR001412">
    <property type="entry name" value="aa-tRNA-synth_I_CS"/>
</dbReference>
<dbReference type="KEGG" id="nabu:FZC36_01335"/>
<comment type="subcellular location">
    <subcellularLocation>
        <location evidence="1">Cytoplasm</location>
    </subcellularLocation>
</comment>
<evidence type="ECO:0000256" key="12">
    <source>
        <dbReference type="ARBA" id="ARBA00048573"/>
    </source>
</evidence>
<dbReference type="GO" id="GO:0004824">
    <property type="term" value="F:lysine-tRNA ligase activity"/>
    <property type="evidence" value="ECO:0007669"/>
    <property type="project" value="UniProtKB-EC"/>
</dbReference>
<dbReference type="AlphaFoldDB" id="A0A5C0UG44"/>
<evidence type="ECO:0000256" key="2">
    <source>
        <dbReference type="ARBA" id="ARBA00005594"/>
    </source>
</evidence>
<keyword evidence="10" id="KW-0030">Aminoacyl-tRNA synthetase</keyword>
<dbReference type="InterPro" id="IPR014729">
    <property type="entry name" value="Rossmann-like_a/b/a_fold"/>
</dbReference>
<evidence type="ECO:0000256" key="3">
    <source>
        <dbReference type="ARBA" id="ARBA00013166"/>
    </source>
</evidence>
<evidence type="ECO:0000256" key="5">
    <source>
        <dbReference type="ARBA" id="ARBA00022490"/>
    </source>
</evidence>
<dbReference type="SUPFAM" id="SSF52374">
    <property type="entry name" value="Nucleotidylyl transferase"/>
    <property type="match status" value="1"/>
</dbReference>
<dbReference type="Pfam" id="PF01921">
    <property type="entry name" value="tRNA-synt_1f"/>
    <property type="match status" value="1"/>
</dbReference>
<evidence type="ECO:0000256" key="4">
    <source>
        <dbReference type="ARBA" id="ARBA00015745"/>
    </source>
</evidence>
<keyword evidence="14" id="KW-1185">Reference proteome</keyword>
<evidence type="ECO:0000256" key="10">
    <source>
        <dbReference type="ARBA" id="ARBA00023146"/>
    </source>
</evidence>
<dbReference type="PROSITE" id="PS00178">
    <property type="entry name" value="AA_TRNA_LIGASE_I"/>
    <property type="match status" value="1"/>
</dbReference>
<comment type="catalytic activity">
    <reaction evidence="12">
        <text>tRNA(Lys) + L-lysine + ATP = L-lysyl-tRNA(Lys) + AMP + diphosphate</text>
        <dbReference type="Rhea" id="RHEA:20792"/>
        <dbReference type="Rhea" id="RHEA-COMP:9696"/>
        <dbReference type="Rhea" id="RHEA-COMP:9697"/>
        <dbReference type="ChEBI" id="CHEBI:30616"/>
        <dbReference type="ChEBI" id="CHEBI:32551"/>
        <dbReference type="ChEBI" id="CHEBI:33019"/>
        <dbReference type="ChEBI" id="CHEBI:78442"/>
        <dbReference type="ChEBI" id="CHEBI:78529"/>
        <dbReference type="ChEBI" id="CHEBI:456215"/>
        <dbReference type="EC" id="6.1.1.6"/>
    </reaction>
</comment>
<dbReference type="EMBL" id="CP043314">
    <property type="protein sequence ID" value="QEK39076.1"/>
    <property type="molecule type" value="Genomic_DNA"/>
</dbReference>
<dbReference type="Gene3D" id="1.10.10.350">
    <property type="match status" value="1"/>
</dbReference>
<dbReference type="PANTHER" id="PTHR37940">
    <property type="entry name" value="LYSINE--TRNA LIGASE"/>
    <property type="match status" value="1"/>
</dbReference>
<keyword evidence="7" id="KW-0547">Nucleotide-binding</keyword>
<dbReference type="GO" id="GO:0006430">
    <property type="term" value="P:lysyl-tRNA aminoacylation"/>
    <property type="evidence" value="ECO:0007669"/>
    <property type="project" value="InterPro"/>
</dbReference>
<keyword evidence="5" id="KW-0963">Cytoplasm</keyword>
<evidence type="ECO:0000256" key="11">
    <source>
        <dbReference type="ARBA" id="ARBA00030563"/>
    </source>
</evidence>
<keyword evidence="8" id="KW-0067">ATP-binding</keyword>
<protein>
    <recommendedName>
        <fullName evidence="4">Lysine--tRNA ligase</fullName>
        <ecNumber evidence="3">6.1.1.6</ecNumber>
    </recommendedName>
    <alternativeName>
        <fullName evidence="11">Lysyl-tRNA synthetase</fullName>
    </alternativeName>
</protein>
<dbReference type="Gene3D" id="3.40.50.620">
    <property type="entry name" value="HUPs"/>
    <property type="match status" value="2"/>
</dbReference>
<dbReference type="PANTHER" id="PTHR37940:SF1">
    <property type="entry name" value="LYSINE--TRNA LIGASE"/>
    <property type="match status" value="1"/>
</dbReference>
<dbReference type="RefSeq" id="WP_148972199.1">
    <property type="nucleotide sequence ID" value="NZ_CP043314.1"/>
</dbReference>
<evidence type="ECO:0000313" key="14">
    <source>
        <dbReference type="Proteomes" id="UP000324924"/>
    </source>
</evidence>
<evidence type="ECO:0000256" key="6">
    <source>
        <dbReference type="ARBA" id="ARBA00022598"/>
    </source>
</evidence>
<comment type="similarity">
    <text evidence="2">Belongs to the class-I aminoacyl-tRNA synthetase family.</text>
</comment>
<dbReference type="InterPro" id="IPR002904">
    <property type="entry name" value="Lys-tRNA-ligase"/>
</dbReference>
<evidence type="ECO:0000256" key="7">
    <source>
        <dbReference type="ARBA" id="ARBA00022741"/>
    </source>
</evidence>
<keyword evidence="9" id="KW-0648">Protein biosynthesis</keyword>
<dbReference type="GO" id="GO:0005524">
    <property type="term" value="F:ATP binding"/>
    <property type="evidence" value="ECO:0007669"/>
    <property type="project" value="UniProtKB-KW"/>
</dbReference>
<organism evidence="13 14">
    <name type="scientific">Candidatus Nesciobacter abundans</name>
    <dbReference type="NCBI Taxonomy" id="2601668"/>
    <lineage>
        <taxon>Bacteria</taxon>
        <taxon>Pseudomonadati</taxon>
        <taxon>Pseudomonadota</taxon>
        <taxon>Alphaproteobacteria</taxon>
        <taxon>Holosporales</taxon>
        <taxon>Holosporaceae</taxon>
        <taxon>Candidatus Nesciobacter</taxon>
    </lineage>
</organism>
<gene>
    <name evidence="13" type="primary">lysS</name>
    <name evidence="13" type="ORF">FZC36_01335</name>
</gene>
<proteinExistence type="inferred from homology"/>
<evidence type="ECO:0000256" key="8">
    <source>
        <dbReference type="ARBA" id="ARBA00022840"/>
    </source>
</evidence>
<dbReference type="GO" id="GO:0000049">
    <property type="term" value="F:tRNA binding"/>
    <property type="evidence" value="ECO:0007669"/>
    <property type="project" value="InterPro"/>
</dbReference>